<protein>
    <submittedName>
        <fullName evidence="1">Uncharacterized protein</fullName>
    </submittedName>
</protein>
<name>A0A1S7RW79_AGRTU</name>
<accession>A0A1S7RW79</accession>
<gene>
    <name evidence="1" type="ORF">AGR4C_Lc50212</name>
</gene>
<evidence type="ECO:0000313" key="1">
    <source>
        <dbReference type="EMBL" id="CUX58602.1"/>
    </source>
</evidence>
<dbReference type="AlphaFoldDB" id="A0A1S7RW79"/>
<reference evidence="1 2" key="1">
    <citation type="submission" date="2016-01" db="EMBL/GenBank/DDBJ databases">
        <authorList>
            <person name="Oliw E.H."/>
        </authorList>
    </citation>
    <scope>NUCLEOTIDE SEQUENCE [LARGE SCALE GENOMIC DNA]</scope>
    <source>
        <strain evidence="1 2">Kerr 14</strain>
    </source>
</reference>
<organism evidence="1 2">
    <name type="scientific">Agrobacterium tumefaciens str. Kerr 14</name>
    <dbReference type="NCBI Taxonomy" id="1183424"/>
    <lineage>
        <taxon>Bacteria</taxon>
        <taxon>Pseudomonadati</taxon>
        <taxon>Pseudomonadota</taxon>
        <taxon>Alphaproteobacteria</taxon>
        <taxon>Hyphomicrobiales</taxon>
        <taxon>Rhizobiaceae</taxon>
        <taxon>Rhizobium/Agrobacterium group</taxon>
        <taxon>Agrobacterium</taxon>
        <taxon>Agrobacterium tumefaciens complex</taxon>
    </lineage>
</organism>
<proteinExistence type="predicted"/>
<dbReference type="Proteomes" id="UP000191897">
    <property type="component" value="Unassembled WGS sequence"/>
</dbReference>
<evidence type="ECO:0000313" key="2">
    <source>
        <dbReference type="Proteomes" id="UP000191897"/>
    </source>
</evidence>
<dbReference type="EMBL" id="FBWC01000027">
    <property type="protein sequence ID" value="CUX58602.1"/>
    <property type="molecule type" value="Genomic_DNA"/>
</dbReference>
<sequence length="114" mass="12522">MKAAVWHQLVPCGGFKPLQFILQAQFTAFEVGDLSIVRGRGSKNTFELLLQSTVFLFERCNMSLNGHAARPSIFKPTSSSPSLEFQVCDDNVTRIVGLVEGEMKAISGQFGRKG</sequence>